<name>L0NIW7_9HYPH</name>
<dbReference type="EMBL" id="FO082820">
    <property type="protein sequence ID" value="CCF20829.1"/>
    <property type="molecule type" value="Genomic_DNA"/>
</dbReference>
<dbReference type="KEGG" id="rht:NT26_3106"/>
<reference evidence="1 2" key="1">
    <citation type="journal article" date="2013" name="Genome Biol. Evol.">
        <title>Life in an arsenic-containing gold mine: genome and physiology of the autotrophic arsenite-oxidizing bacterium rhizobium sp. NT-26.</title>
        <authorList>
            <person name="Andres J."/>
            <person name="Arsene-Ploetze F."/>
            <person name="Barbe V."/>
            <person name="Brochier-Armanet C."/>
            <person name="Cleiss-Arnold J."/>
            <person name="Coppee J.Y."/>
            <person name="Dillies M.A."/>
            <person name="Geist"/>
            <person name="L"/>
            <person name="Joublin A."/>
            <person name="Koechler S."/>
            <person name="Lassalle F."/>
            <person name="Marchal M."/>
            <person name="Medigue C."/>
            <person name="Muller D."/>
            <person name="Nesme X."/>
            <person name="Plewniak F."/>
            <person name="Proux C."/>
            <person name="Ramirez-Bahena M.H."/>
            <person name="Schenowitz C."/>
            <person name="Sismeiro O."/>
            <person name="Vallenet D."/>
            <person name="Santini J.M."/>
            <person name="Bertin P.N."/>
        </authorList>
    </citation>
    <scope>NUCLEOTIDE SEQUENCE [LARGE SCALE GENOMIC DNA]</scope>
    <source>
        <strain evidence="1 2">NT-26</strain>
    </source>
</reference>
<accession>L0NIW7</accession>
<dbReference type="AlphaFoldDB" id="L0NIW7"/>
<evidence type="ECO:0000313" key="1">
    <source>
        <dbReference type="EMBL" id="CCF20829.1"/>
    </source>
</evidence>
<sequence length="55" mass="6513">MRFCGRMQSPTIRTVTRIGFIGNENHLRQDIFLSDDRTAAAMRILLRIRRGYCQR</sequence>
<gene>
    <name evidence="1" type="ORF">NT26_3106</name>
</gene>
<evidence type="ECO:0000313" key="2">
    <source>
        <dbReference type="Proteomes" id="UP000010792"/>
    </source>
</evidence>
<organism evidence="1 2">
    <name type="scientific">Pseudorhizobium banfieldiae</name>
    <dbReference type="NCBI Taxonomy" id="1125847"/>
    <lineage>
        <taxon>Bacteria</taxon>
        <taxon>Pseudomonadati</taxon>
        <taxon>Pseudomonadota</taxon>
        <taxon>Alphaproteobacteria</taxon>
        <taxon>Hyphomicrobiales</taxon>
        <taxon>Rhizobiaceae</taxon>
        <taxon>Rhizobium/Agrobacterium group</taxon>
        <taxon>Pseudorhizobium</taxon>
    </lineage>
</organism>
<protein>
    <submittedName>
        <fullName evidence="1">Uncharacterized protein</fullName>
    </submittedName>
</protein>
<proteinExistence type="predicted"/>
<keyword evidence="2" id="KW-1185">Reference proteome</keyword>
<dbReference type="Proteomes" id="UP000010792">
    <property type="component" value="Chromosome"/>
</dbReference>